<dbReference type="OrthoDB" id="9785164at2"/>
<organism evidence="4 5">
    <name type="scientific">Runella aurantiaca</name>
    <dbReference type="NCBI Taxonomy" id="2282308"/>
    <lineage>
        <taxon>Bacteria</taxon>
        <taxon>Pseudomonadati</taxon>
        <taxon>Bacteroidota</taxon>
        <taxon>Cytophagia</taxon>
        <taxon>Cytophagales</taxon>
        <taxon>Spirosomataceae</taxon>
        <taxon>Runella</taxon>
    </lineage>
</organism>
<sequence>MVDTKTRILEKSIELFNRFGFVNIRLQHIADEVELSVGNIAYHYKNKDAILEAIYVQLENDQKLLLAELKIVPLFVNINAHILNTFQLQKKYAFFYSDTFEVLRSFPIIKYNYRRYTEWFVSQIQTMLEFNVARGAFIPASTPDTYSNLAVHYWMTIELWLYQNRIRGLETLTETTYAAAAWSLLIPYFTEIGHSEYRQMNDLKNYNWL</sequence>
<dbReference type="GO" id="GO:0003677">
    <property type="term" value="F:DNA binding"/>
    <property type="evidence" value="ECO:0007669"/>
    <property type="project" value="UniProtKB-UniRule"/>
</dbReference>
<keyword evidence="1 2" id="KW-0238">DNA-binding</keyword>
<dbReference type="Pfam" id="PF13972">
    <property type="entry name" value="TetR"/>
    <property type="match status" value="1"/>
</dbReference>
<dbReference type="Proteomes" id="UP000253141">
    <property type="component" value="Unassembled WGS sequence"/>
</dbReference>
<dbReference type="InterPro" id="IPR025722">
    <property type="entry name" value="TetR"/>
</dbReference>
<comment type="caution">
    <text evidence="4">The sequence shown here is derived from an EMBL/GenBank/DDBJ whole genome shotgun (WGS) entry which is preliminary data.</text>
</comment>
<dbReference type="AlphaFoldDB" id="A0A369IBF0"/>
<dbReference type="PRINTS" id="PR00455">
    <property type="entry name" value="HTHTETR"/>
</dbReference>
<accession>A0A369IBF0</accession>
<dbReference type="SUPFAM" id="SSF46689">
    <property type="entry name" value="Homeodomain-like"/>
    <property type="match status" value="1"/>
</dbReference>
<evidence type="ECO:0000256" key="1">
    <source>
        <dbReference type="ARBA" id="ARBA00023125"/>
    </source>
</evidence>
<feature type="domain" description="HTH tetR-type" evidence="3">
    <location>
        <begin position="2"/>
        <end position="62"/>
    </location>
</feature>
<keyword evidence="5" id="KW-1185">Reference proteome</keyword>
<dbReference type="RefSeq" id="WP_114460735.1">
    <property type="nucleotide sequence ID" value="NZ_QPIW01000005.1"/>
</dbReference>
<reference evidence="4 5" key="1">
    <citation type="submission" date="2018-07" db="EMBL/GenBank/DDBJ databases">
        <title>Genome analysis of Runella aurantiaca.</title>
        <authorList>
            <person name="Yang X."/>
        </authorList>
    </citation>
    <scope>NUCLEOTIDE SEQUENCE [LARGE SCALE GENOMIC DNA]</scope>
    <source>
        <strain evidence="4 5">YX9</strain>
    </source>
</reference>
<dbReference type="EMBL" id="QPIW01000005">
    <property type="protein sequence ID" value="RDB06362.1"/>
    <property type="molecule type" value="Genomic_DNA"/>
</dbReference>
<dbReference type="Gene3D" id="1.10.357.10">
    <property type="entry name" value="Tetracycline Repressor, domain 2"/>
    <property type="match status" value="1"/>
</dbReference>
<dbReference type="Pfam" id="PF00440">
    <property type="entry name" value="TetR_N"/>
    <property type="match status" value="1"/>
</dbReference>
<dbReference type="PROSITE" id="PS50977">
    <property type="entry name" value="HTH_TETR_2"/>
    <property type="match status" value="1"/>
</dbReference>
<dbReference type="InterPro" id="IPR009057">
    <property type="entry name" value="Homeodomain-like_sf"/>
</dbReference>
<protein>
    <submittedName>
        <fullName evidence="4">TetR/AcrR family transcriptional regulator</fullName>
    </submittedName>
</protein>
<evidence type="ECO:0000256" key="2">
    <source>
        <dbReference type="PROSITE-ProRule" id="PRU00335"/>
    </source>
</evidence>
<name>A0A369IBF0_9BACT</name>
<feature type="DNA-binding region" description="H-T-H motif" evidence="2">
    <location>
        <begin position="25"/>
        <end position="44"/>
    </location>
</feature>
<proteinExistence type="predicted"/>
<evidence type="ECO:0000313" key="4">
    <source>
        <dbReference type="EMBL" id="RDB06362.1"/>
    </source>
</evidence>
<evidence type="ECO:0000313" key="5">
    <source>
        <dbReference type="Proteomes" id="UP000253141"/>
    </source>
</evidence>
<evidence type="ECO:0000259" key="3">
    <source>
        <dbReference type="PROSITE" id="PS50977"/>
    </source>
</evidence>
<gene>
    <name evidence="4" type="ORF">DVG78_08855</name>
</gene>
<dbReference type="InterPro" id="IPR001647">
    <property type="entry name" value="HTH_TetR"/>
</dbReference>